<keyword evidence="1" id="KW-0812">Transmembrane</keyword>
<name>A0A9P6AM08_9AGAM</name>
<comment type="caution">
    <text evidence="2">The sequence shown here is derived from an EMBL/GenBank/DDBJ whole genome shotgun (WGS) entry which is preliminary data.</text>
</comment>
<protein>
    <submittedName>
        <fullName evidence="2">Uncharacterized protein</fullName>
    </submittedName>
</protein>
<proteinExistence type="predicted"/>
<reference evidence="2" key="1">
    <citation type="journal article" date="2020" name="Nat. Commun.">
        <title>Large-scale genome sequencing of mycorrhizal fungi provides insights into the early evolution of symbiotic traits.</title>
        <authorList>
            <person name="Miyauchi S."/>
            <person name="Kiss E."/>
            <person name="Kuo A."/>
            <person name="Drula E."/>
            <person name="Kohler A."/>
            <person name="Sanchez-Garcia M."/>
            <person name="Morin E."/>
            <person name="Andreopoulos B."/>
            <person name="Barry K.W."/>
            <person name="Bonito G."/>
            <person name="Buee M."/>
            <person name="Carver A."/>
            <person name="Chen C."/>
            <person name="Cichocki N."/>
            <person name="Clum A."/>
            <person name="Culley D."/>
            <person name="Crous P.W."/>
            <person name="Fauchery L."/>
            <person name="Girlanda M."/>
            <person name="Hayes R.D."/>
            <person name="Keri Z."/>
            <person name="LaButti K."/>
            <person name="Lipzen A."/>
            <person name="Lombard V."/>
            <person name="Magnuson J."/>
            <person name="Maillard F."/>
            <person name="Murat C."/>
            <person name="Nolan M."/>
            <person name="Ohm R.A."/>
            <person name="Pangilinan J."/>
            <person name="Pereira M.F."/>
            <person name="Perotto S."/>
            <person name="Peter M."/>
            <person name="Pfister S."/>
            <person name="Riley R."/>
            <person name="Sitrit Y."/>
            <person name="Stielow J.B."/>
            <person name="Szollosi G."/>
            <person name="Zifcakova L."/>
            <person name="Stursova M."/>
            <person name="Spatafora J.W."/>
            <person name="Tedersoo L."/>
            <person name="Vaario L.M."/>
            <person name="Yamada A."/>
            <person name="Yan M."/>
            <person name="Wang P."/>
            <person name="Xu J."/>
            <person name="Bruns T."/>
            <person name="Baldrian P."/>
            <person name="Vilgalys R."/>
            <person name="Dunand C."/>
            <person name="Henrissat B."/>
            <person name="Grigoriev I.V."/>
            <person name="Hibbett D."/>
            <person name="Nagy L.G."/>
            <person name="Martin F.M."/>
        </authorList>
    </citation>
    <scope>NUCLEOTIDE SEQUENCE</scope>
    <source>
        <strain evidence="2">UP504</strain>
    </source>
</reference>
<sequence length="142" mass="15421">MRTYKQGLVFGIDQFLYFNNHSLEGGLINYSGDNIKKANPALENFSATNALLGPIYALSIIYSEGIPGASLILFYNGLTPPEGLFSDFLAIISSSSSLSTGVFLNFIVDISGDYLNSKELQCLTLTHFIPFSAYSPSSTRGQ</sequence>
<evidence type="ECO:0000313" key="2">
    <source>
        <dbReference type="EMBL" id="KAF9507869.1"/>
    </source>
</evidence>
<keyword evidence="3" id="KW-1185">Reference proteome</keyword>
<keyword evidence="1" id="KW-1133">Transmembrane helix</keyword>
<feature type="transmembrane region" description="Helical" evidence="1">
    <location>
        <begin position="88"/>
        <end position="108"/>
    </location>
</feature>
<dbReference type="AlphaFoldDB" id="A0A9P6AM08"/>
<feature type="transmembrane region" description="Helical" evidence="1">
    <location>
        <begin position="55"/>
        <end position="76"/>
    </location>
</feature>
<keyword evidence="1" id="KW-0472">Membrane</keyword>
<evidence type="ECO:0000256" key="1">
    <source>
        <dbReference type="SAM" id="Phobius"/>
    </source>
</evidence>
<dbReference type="OrthoDB" id="2151789at2759"/>
<organism evidence="2 3">
    <name type="scientific">Hydnum rufescens UP504</name>
    <dbReference type="NCBI Taxonomy" id="1448309"/>
    <lineage>
        <taxon>Eukaryota</taxon>
        <taxon>Fungi</taxon>
        <taxon>Dikarya</taxon>
        <taxon>Basidiomycota</taxon>
        <taxon>Agaricomycotina</taxon>
        <taxon>Agaricomycetes</taxon>
        <taxon>Cantharellales</taxon>
        <taxon>Hydnaceae</taxon>
        <taxon>Hydnum</taxon>
    </lineage>
</organism>
<gene>
    <name evidence="2" type="ORF">BS47DRAFT_273019</name>
</gene>
<evidence type="ECO:0000313" key="3">
    <source>
        <dbReference type="Proteomes" id="UP000886523"/>
    </source>
</evidence>
<dbReference type="Proteomes" id="UP000886523">
    <property type="component" value="Unassembled WGS sequence"/>
</dbReference>
<dbReference type="EMBL" id="MU129070">
    <property type="protein sequence ID" value="KAF9507869.1"/>
    <property type="molecule type" value="Genomic_DNA"/>
</dbReference>
<accession>A0A9P6AM08</accession>